<dbReference type="PROSITE" id="PS50005">
    <property type="entry name" value="TPR"/>
    <property type="match status" value="1"/>
</dbReference>
<dbReference type="PANTHER" id="PTHR11071">
    <property type="entry name" value="PEPTIDYL-PROLYL CIS-TRANS ISOMERASE"/>
    <property type="match status" value="1"/>
</dbReference>
<dbReference type="OrthoDB" id="193499at2759"/>
<keyword evidence="13" id="KW-1185">Reference proteome</keyword>
<dbReference type="PROSITE" id="PS00170">
    <property type="entry name" value="CSA_PPIASE_1"/>
    <property type="match status" value="1"/>
</dbReference>
<dbReference type="GO" id="GO:0005737">
    <property type="term" value="C:cytoplasm"/>
    <property type="evidence" value="ECO:0007669"/>
    <property type="project" value="UniProtKB-SubCell"/>
</dbReference>
<dbReference type="PANTHER" id="PTHR11071:SF561">
    <property type="entry name" value="PEPTIDYL-PROLYL CIS-TRANS ISOMERASE D-RELATED"/>
    <property type="match status" value="1"/>
</dbReference>
<evidence type="ECO:0000256" key="11">
    <source>
        <dbReference type="PROSITE-ProRule" id="PRU00339"/>
    </source>
</evidence>
<reference evidence="14" key="2">
    <citation type="submission" date="2020-04" db="EMBL/GenBank/DDBJ databases">
        <authorList>
            <consortium name="NCBI Genome Project"/>
        </authorList>
    </citation>
    <scope>NUCLEOTIDE SEQUENCE</scope>
    <source>
        <strain evidence="14">CBS 342.82</strain>
    </source>
</reference>
<evidence type="ECO:0000256" key="1">
    <source>
        <dbReference type="ARBA" id="ARBA00000971"/>
    </source>
</evidence>
<keyword evidence="10" id="KW-0413">Isomerase</keyword>
<dbReference type="Proteomes" id="UP000504637">
    <property type="component" value="Unplaced"/>
</dbReference>
<dbReference type="AlphaFoldDB" id="A0A6J3M7K1"/>
<reference evidence="14" key="1">
    <citation type="submission" date="2020-01" db="EMBL/GenBank/DDBJ databases">
        <authorList>
            <consortium name="DOE Joint Genome Institute"/>
            <person name="Haridas S."/>
            <person name="Albert R."/>
            <person name="Binder M."/>
            <person name="Bloem J."/>
            <person name="Labutti K."/>
            <person name="Salamov A."/>
            <person name="Andreopoulos B."/>
            <person name="Baker S.E."/>
            <person name="Barry K."/>
            <person name="Bills G."/>
            <person name="Bluhm B.H."/>
            <person name="Cannon C."/>
            <person name="Castanera R."/>
            <person name="Culley D.E."/>
            <person name="Daum C."/>
            <person name="Ezra D."/>
            <person name="Gonzalez J.B."/>
            <person name="Henrissat B."/>
            <person name="Kuo A."/>
            <person name="Liang C."/>
            <person name="Lipzen A."/>
            <person name="Lutzoni F."/>
            <person name="Magnuson J."/>
            <person name="Mondo S."/>
            <person name="Nolan M."/>
            <person name="Ohm R."/>
            <person name="Pangilinan J."/>
            <person name="Park H.-J."/>
            <person name="Ramirez L."/>
            <person name="Alfaro M."/>
            <person name="Sun H."/>
            <person name="Tritt A."/>
            <person name="Yoshinaga Y."/>
            <person name="Zwiers L.-H."/>
            <person name="Turgeon B.G."/>
            <person name="Goodwin S.B."/>
            <person name="Spatafora J.W."/>
            <person name="Crous P.W."/>
            <person name="Grigoriev I.V."/>
        </authorList>
    </citation>
    <scope>NUCLEOTIDE SEQUENCE</scope>
    <source>
        <strain evidence="14">CBS 342.82</strain>
    </source>
</reference>
<evidence type="ECO:0000256" key="3">
    <source>
        <dbReference type="ARBA" id="ARBA00004496"/>
    </source>
</evidence>
<dbReference type="SMART" id="SM00028">
    <property type="entry name" value="TPR"/>
    <property type="match status" value="3"/>
</dbReference>
<comment type="subcellular location">
    <subcellularLocation>
        <location evidence="3">Cytoplasm</location>
    </subcellularLocation>
</comment>
<dbReference type="GO" id="GO:0051082">
    <property type="term" value="F:unfolded protein binding"/>
    <property type="evidence" value="ECO:0007669"/>
    <property type="project" value="UniProtKB-ARBA"/>
</dbReference>
<dbReference type="FunFam" id="1.25.40.10:FF:000029">
    <property type="entry name" value="peptidyl-prolyl cis-trans isomerase D"/>
    <property type="match status" value="1"/>
</dbReference>
<feature type="domain" description="PPIase cyclophilin-type" evidence="12">
    <location>
        <begin position="11"/>
        <end position="174"/>
    </location>
</feature>
<dbReference type="PROSITE" id="PS50072">
    <property type="entry name" value="CSA_PPIASE_2"/>
    <property type="match status" value="1"/>
</dbReference>
<dbReference type="InterPro" id="IPR020892">
    <property type="entry name" value="Cyclophilin-type_PPIase_CS"/>
</dbReference>
<dbReference type="Pfam" id="PF00160">
    <property type="entry name" value="Pro_isomerase"/>
    <property type="match status" value="1"/>
</dbReference>
<feature type="repeat" description="TPR" evidence="11">
    <location>
        <begin position="313"/>
        <end position="346"/>
    </location>
</feature>
<evidence type="ECO:0000256" key="5">
    <source>
        <dbReference type="ARBA" id="ARBA00013194"/>
    </source>
</evidence>
<evidence type="ECO:0000256" key="6">
    <source>
        <dbReference type="ARBA" id="ARBA00022490"/>
    </source>
</evidence>
<dbReference type="RefSeq" id="XP_033461077.1">
    <property type="nucleotide sequence ID" value="XM_033602994.1"/>
</dbReference>
<dbReference type="EC" id="5.2.1.8" evidence="5"/>
<keyword evidence="9" id="KW-0697">Rotamase</keyword>
<dbReference type="SUPFAM" id="SSF48452">
    <property type="entry name" value="TPR-like"/>
    <property type="match status" value="1"/>
</dbReference>
<dbReference type="GO" id="GO:0042026">
    <property type="term" value="P:protein refolding"/>
    <property type="evidence" value="ECO:0007669"/>
    <property type="project" value="UniProtKB-ARBA"/>
</dbReference>
<comment type="function">
    <text evidence="2">PPIases accelerate the folding of proteins. It catalyzes the cis-trans isomerization of proline imidic peptide bonds in oligopeptides.</text>
</comment>
<keyword evidence="7" id="KW-0677">Repeat</keyword>
<reference evidence="14" key="3">
    <citation type="submission" date="2025-08" db="UniProtKB">
        <authorList>
            <consortium name="RefSeq"/>
        </authorList>
    </citation>
    <scope>IDENTIFICATION</scope>
    <source>
        <strain evidence="14">CBS 342.82</strain>
    </source>
</reference>
<evidence type="ECO:0000259" key="12">
    <source>
        <dbReference type="PROSITE" id="PS50072"/>
    </source>
</evidence>
<dbReference type="GO" id="GO:0003755">
    <property type="term" value="F:peptidyl-prolyl cis-trans isomerase activity"/>
    <property type="evidence" value="ECO:0007669"/>
    <property type="project" value="UniProtKB-KW"/>
</dbReference>
<evidence type="ECO:0000256" key="10">
    <source>
        <dbReference type="ARBA" id="ARBA00023235"/>
    </source>
</evidence>
<dbReference type="InterPro" id="IPR019734">
    <property type="entry name" value="TPR_rpt"/>
</dbReference>
<evidence type="ECO:0000313" key="14">
    <source>
        <dbReference type="RefSeq" id="XP_033461077.1"/>
    </source>
</evidence>
<protein>
    <recommendedName>
        <fullName evidence="5">peptidylprolyl isomerase</fullName>
        <ecNumber evidence="5">5.2.1.8</ecNumber>
    </recommendedName>
</protein>
<dbReference type="Gene3D" id="2.40.100.10">
    <property type="entry name" value="Cyclophilin-like"/>
    <property type="match status" value="1"/>
</dbReference>
<proteinExistence type="inferred from homology"/>
<gene>
    <name evidence="14" type="ORF">K489DRAFT_368968</name>
</gene>
<dbReference type="GO" id="GO:0016018">
    <property type="term" value="F:cyclosporin A binding"/>
    <property type="evidence" value="ECO:0007669"/>
    <property type="project" value="TreeGrafter"/>
</dbReference>
<dbReference type="InterPro" id="IPR029000">
    <property type="entry name" value="Cyclophilin-like_dom_sf"/>
</dbReference>
<evidence type="ECO:0000256" key="2">
    <source>
        <dbReference type="ARBA" id="ARBA00002388"/>
    </source>
</evidence>
<sequence length="376" mass="40262">MATTTQRSRVWFDITIGGASAGKVVFELYNDVVPKTADNFRALCTGEKGVGASGKPLHYKGSGFHRVIPSFMIQGGDFTAGNGTGGESIYGEKFADENFELKHEKPFLLSMANAGPGTNGSQFFVTTVPTPHLDGKHVVFGEVIAGKSIVRKIEKTPTTSDKPNKDCVIADCGELDASTDLAEFTKKAPDSTGDKYEDDPADQLALRGSDAEWKGVEVADIADELKTMGNAAFKRGEVALALAKYQKAISYLHEYPEPLDGDPADLGPRLIKLRVSLHTNSALQQFKLGAYRDSAQSADKALDIKGIGEAEQAKALYRKGLALKAGKDEEGATEALEQAAKLAPEDASIKNELAAVRKAAADRKAKERKAYSKAFA</sequence>
<comment type="similarity">
    <text evidence="4">Belongs to the cyclophilin-type PPIase family. PPIase D subfamily.</text>
</comment>
<dbReference type="InterPro" id="IPR002130">
    <property type="entry name" value="Cyclophilin-type_PPIase_dom"/>
</dbReference>
<keyword evidence="8 11" id="KW-0802">TPR repeat</keyword>
<dbReference type="GeneID" id="54360794"/>
<evidence type="ECO:0000256" key="7">
    <source>
        <dbReference type="ARBA" id="ARBA00022737"/>
    </source>
</evidence>
<accession>A0A6J3M7K1</accession>
<dbReference type="InterPro" id="IPR011990">
    <property type="entry name" value="TPR-like_helical_dom_sf"/>
</dbReference>
<comment type="catalytic activity">
    <reaction evidence="1">
        <text>[protein]-peptidylproline (omega=180) = [protein]-peptidylproline (omega=0)</text>
        <dbReference type="Rhea" id="RHEA:16237"/>
        <dbReference type="Rhea" id="RHEA-COMP:10747"/>
        <dbReference type="Rhea" id="RHEA-COMP:10748"/>
        <dbReference type="ChEBI" id="CHEBI:83833"/>
        <dbReference type="ChEBI" id="CHEBI:83834"/>
        <dbReference type="EC" id="5.2.1.8"/>
    </reaction>
</comment>
<dbReference type="Gene3D" id="1.25.40.10">
    <property type="entry name" value="Tetratricopeptide repeat domain"/>
    <property type="match status" value="1"/>
</dbReference>
<evidence type="ECO:0000313" key="13">
    <source>
        <dbReference type="Proteomes" id="UP000504637"/>
    </source>
</evidence>
<name>A0A6J3M7K1_9PEZI</name>
<evidence type="ECO:0000256" key="9">
    <source>
        <dbReference type="ARBA" id="ARBA00023110"/>
    </source>
</evidence>
<dbReference type="PRINTS" id="PR00153">
    <property type="entry name" value="CSAPPISMRASE"/>
</dbReference>
<organism evidence="14">
    <name type="scientific">Dissoconium aciculare CBS 342.82</name>
    <dbReference type="NCBI Taxonomy" id="1314786"/>
    <lineage>
        <taxon>Eukaryota</taxon>
        <taxon>Fungi</taxon>
        <taxon>Dikarya</taxon>
        <taxon>Ascomycota</taxon>
        <taxon>Pezizomycotina</taxon>
        <taxon>Dothideomycetes</taxon>
        <taxon>Dothideomycetidae</taxon>
        <taxon>Mycosphaerellales</taxon>
        <taxon>Dissoconiaceae</taxon>
        <taxon>Dissoconium</taxon>
    </lineage>
</organism>
<dbReference type="CDD" id="cd01926">
    <property type="entry name" value="cyclophilin_ABH_like"/>
    <property type="match status" value="1"/>
</dbReference>
<dbReference type="SUPFAM" id="SSF50891">
    <property type="entry name" value="Cyclophilin-like"/>
    <property type="match status" value="1"/>
</dbReference>
<evidence type="ECO:0000256" key="8">
    <source>
        <dbReference type="ARBA" id="ARBA00022803"/>
    </source>
</evidence>
<dbReference type="FunFam" id="2.40.100.10:FF:000009">
    <property type="entry name" value="Peptidyl-prolyl cis-trans isomerase D"/>
    <property type="match status" value="1"/>
</dbReference>
<evidence type="ECO:0000256" key="4">
    <source>
        <dbReference type="ARBA" id="ARBA00010898"/>
    </source>
</evidence>
<keyword evidence="6" id="KW-0963">Cytoplasm</keyword>